<dbReference type="AlphaFoldDB" id="A0AAV3XS09"/>
<proteinExistence type="predicted"/>
<evidence type="ECO:0000313" key="2">
    <source>
        <dbReference type="Proteomes" id="UP001050975"/>
    </source>
</evidence>
<dbReference type="Proteomes" id="UP001050975">
    <property type="component" value="Unassembled WGS sequence"/>
</dbReference>
<organism evidence="1 2">
    <name type="scientific">Microseira wollei NIES-4236</name>
    <dbReference type="NCBI Taxonomy" id="2530354"/>
    <lineage>
        <taxon>Bacteria</taxon>
        <taxon>Bacillati</taxon>
        <taxon>Cyanobacteriota</taxon>
        <taxon>Cyanophyceae</taxon>
        <taxon>Oscillatoriophycideae</taxon>
        <taxon>Aerosakkonematales</taxon>
        <taxon>Aerosakkonemataceae</taxon>
        <taxon>Microseira</taxon>
    </lineage>
</organism>
<dbReference type="EMBL" id="BLAY01000246">
    <property type="protein sequence ID" value="GET43724.1"/>
    <property type="molecule type" value="Genomic_DNA"/>
</dbReference>
<name>A0AAV3XS09_9CYAN</name>
<comment type="caution">
    <text evidence="1">The sequence shown here is derived from an EMBL/GenBank/DDBJ whole genome shotgun (WGS) entry which is preliminary data.</text>
</comment>
<reference evidence="1" key="1">
    <citation type="submission" date="2019-10" db="EMBL/GenBank/DDBJ databases">
        <title>Draft genome sequece of Microseira wollei NIES-4236.</title>
        <authorList>
            <person name="Yamaguchi H."/>
            <person name="Suzuki S."/>
            <person name="Kawachi M."/>
        </authorList>
    </citation>
    <scope>NUCLEOTIDE SEQUENCE</scope>
    <source>
        <strain evidence="1">NIES-4236</strain>
    </source>
</reference>
<protein>
    <submittedName>
        <fullName evidence="1">Uncharacterized protein</fullName>
    </submittedName>
</protein>
<gene>
    <name evidence="1" type="ORF">MiSe_85490</name>
</gene>
<sequence>MLLTSQRESLEQSSPYKADIEQIPGGYKGWSITTKLINGKLWLRWQHPKENLPRYGCLVGENGLSATIDHVRMMIDLMIKLESEVQKQKHLQEW</sequence>
<evidence type="ECO:0000313" key="1">
    <source>
        <dbReference type="EMBL" id="GET43724.1"/>
    </source>
</evidence>
<dbReference type="RefSeq" id="WP_226592829.1">
    <property type="nucleotide sequence ID" value="NZ_BLAY01000246.1"/>
</dbReference>
<accession>A0AAV3XS09</accession>
<keyword evidence="2" id="KW-1185">Reference proteome</keyword>